<evidence type="ECO:0000259" key="18">
    <source>
        <dbReference type="PROSITE" id="PS51217"/>
    </source>
</evidence>
<dbReference type="Pfam" id="PF00580">
    <property type="entry name" value="UvrD-helicase"/>
    <property type="match status" value="1"/>
</dbReference>
<keyword evidence="11" id="KW-0413">Isomerase</keyword>
<evidence type="ECO:0000256" key="2">
    <source>
        <dbReference type="ARBA" id="ARBA00022722"/>
    </source>
</evidence>
<evidence type="ECO:0000256" key="3">
    <source>
        <dbReference type="ARBA" id="ARBA00022741"/>
    </source>
</evidence>
<evidence type="ECO:0000313" key="19">
    <source>
        <dbReference type="EMBL" id="QHC01599.1"/>
    </source>
</evidence>
<comment type="similarity">
    <text evidence="1">Belongs to the helicase family. UvrD subfamily.</text>
</comment>
<organism evidence="19 20">
    <name type="scientific">Epidermidibacterium keratini</name>
    <dbReference type="NCBI Taxonomy" id="1891644"/>
    <lineage>
        <taxon>Bacteria</taxon>
        <taxon>Bacillati</taxon>
        <taxon>Actinomycetota</taxon>
        <taxon>Actinomycetes</taxon>
        <taxon>Sporichthyales</taxon>
        <taxon>Sporichthyaceae</taxon>
        <taxon>Epidermidibacterium</taxon>
    </lineage>
</organism>
<keyword evidence="2" id="KW-0540">Nuclease</keyword>
<evidence type="ECO:0000256" key="7">
    <source>
        <dbReference type="ARBA" id="ARBA00022839"/>
    </source>
</evidence>
<evidence type="ECO:0000256" key="4">
    <source>
        <dbReference type="ARBA" id="ARBA00022763"/>
    </source>
</evidence>
<dbReference type="InterPro" id="IPR000212">
    <property type="entry name" value="DNA_helicase_UvrD/REP"/>
</dbReference>
<dbReference type="PANTHER" id="PTHR11070">
    <property type="entry name" value="UVRD / RECB / PCRA DNA HELICASE FAMILY MEMBER"/>
    <property type="match status" value="1"/>
</dbReference>
<evidence type="ECO:0000313" key="20">
    <source>
        <dbReference type="Proteomes" id="UP000463857"/>
    </source>
</evidence>
<keyword evidence="3 15" id="KW-0547">Nucleotide-binding</keyword>
<dbReference type="Pfam" id="PF12705">
    <property type="entry name" value="PDDEXK_1"/>
    <property type="match status" value="1"/>
</dbReference>
<evidence type="ECO:0000256" key="5">
    <source>
        <dbReference type="ARBA" id="ARBA00022801"/>
    </source>
</evidence>
<dbReference type="PROSITE" id="PS51217">
    <property type="entry name" value="UVRD_HELICASE_CTER"/>
    <property type="match status" value="1"/>
</dbReference>
<dbReference type="Gene3D" id="3.90.320.10">
    <property type="match status" value="1"/>
</dbReference>
<dbReference type="Gene3D" id="3.40.50.300">
    <property type="entry name" value="P-loop containing nucleotide triphosphate hydrolases"/>
    <property type="match status" value="3"/>
</dbReference>
<dbReference type="Gene3D" id="1.10.10.160">
    <property type="match status" value="1"/>
</dbReference>
<evidence type="ECO:0000256" key="1">
    <source>
        <dbReference type="ARBA" id="ARBA00009922"/>
    </source>
</evidence>
<dbReference type="InterPro" id="IPR038726">
    <property type="entry name" value="PDDEXK_AddAB-type"/>
</dbReference>
<dbReference type="EMBL" id="CP047156">
    <property type="protein sequence ID" value="QHC01599.1"/>
    <property type="molecule type" value="Genomic_DNA"/>
</dbReference>
<evidence type="ECO:0000259" key="17">
    <source>
        <dbReference type="PROSITE" id="PS51198"/>
    </source>
</evidence>
<dbReference type="GO" id="GO:0000725">
    <property type="term" value="P:recombinational repair"/>
    <property type="evidence" value="ECO:0007669"/>
    <property type="project" value="TreeGrafter"/>
</dbReference>
<dbReference type="GO" id="GO:0003677">
    <property type="term" value="F:DNA binding"/>
    <property type="evidence" value="ECO:0007669"/>
    <property type="project" value="UniProtKB-KW"/>
</dbReference>
<feature type="region of interest" description="Disordered" evidence="16">
    <location>
        <begin position="503"/>
        <end position="525"/>
    </location>
</feature>
<dbReference type="PROSITE" id="PS51198">
    <property type="entry name" value="UVRD_HELICASE_ATP_BIND"/>
    <property type="match status" value="1"/>
</dbReference>
<evidence type="ECO:0000256" key="8">
    <source>
        <dbReference type="ARBA" id="ARBA00022840"/>
    </source>
</evidence>
<dbReference type="Gene3D" id="1.10.486.10">
    <property type="entry name" value="PCRA, domain 4"/>
    <property type="match status" value="1"/>
</dbReference>
<dbReference type="SUPFAM" id="SSF52980">
    <property type="entry name" value="Restriction endonuclease-like"/>
    <property type="match status" value="1"/>
</dbReference>
<evidence type="ECO:0000256" key="9">
    <source>
        <dbReference type="ARBA" id="ARBA00023125"/>
    </source>
</evidence>
<reference evidence="19 20" key="1">
    <citation type="journal article" date="2018" name="Int. J. Syst. Evol. Microbiol.">
        <title>Epidermidibacterium keratini gen. nov., sp. nov., a member of the family Sporichthyaceae, isolated from keratin epidermis.</title>
        <authorList>
            <person name="Lee D.G."/>
            <person name="Trujillo M.E."/>
            <person name="Kang S."/>
            <person name="Nam J.J."/>
            <person name="Kim Y.J."/>
        </authorList>
    </citation>
    <scope>NUCLEOTIDE SEQUENCE [LARGE SCALE GENOMIC DNA]</scope>
    <source>
        <strain evidence="19 20">EPI-7</strain>
    </source>
</reference>
<evidence type="ECO:0000256" key="10">
    <source>
        <dbReference type="ARBA" id="ARBA00023204"/>
    </source>
</evidence>
<feature type="region of interest" description="Disordered" evidence="16">
    <location>
        <begin position="824"/>
        <end position="845"/>
    </location>
</feature>
<dbReference type="InterPro" id="IPR013986">
    <property type="entry name" value="DExx_box_DNA_helicase_dom_sf"/>
</dbReference>
<comment type="catalytic activity">
    <reaction evidence="12">
        <text>Couples ATP hydrolysis with the unwinding of duplex DNA by translocating in the 3'-5' direction.</text>
        <dbReference type="EC" id="5.6.2.4"/>
    </reaction>
</comment>
<evidence type="ECO:0000256" key="13">
    <source>
        <dbReference type="ARBA" id="ARBA00034808"/>
    </source>
</evidence>
<feature type="binding site" evidence="15">
    <location>
        <begin position="44"/>
        <end position="51"/>
    </location>
    <ligand>
        <name>ATP</name>
        <dbReference type="ChEBI" id="CHEBI:30616"/>
    </ligand>
</feature>
<dbReference type="AlphaFoldDB" id="A0A7L4YS21"/>
<evidence type="ECO:0000256" key="16">
    <source>
        <dbReference type="SAM" id="MobiDB-lite"/>
    </source>
</evidence>
<dbReference type="KEGG" id="eke:EK0264_15740"/>
<dbReference type="InterPro" id="IPR014017">
    <property type="entry name" value="DNA_helicase_UvrD-like_C"/>
</dbReference>
<dbReference type="InterPro" id="IPR011604">
    <property type="entry name" value="PDDEXK-like_dom_sf"/>
</dbReference>
<keyword evidence="20" id="KW-1185">Reference proteome</keyword>
<evidence type="ECO:0000256" key="14">
    <source>
        <dbReference type="ARBA" id="ARBA00048988"/>
    </source>
</evidence>
<dbReference type="PANTHER" id="PTHR11070:SF55">
    <property type="entry name" value="DNA 3'-5' HELICASE"/>
    <property type="match status" value="1"/>
</dbReference>
<dbReference type="SUPFAM" id="SSF52540">
    <property type="entry name" value="P-loop containing nucleoside triphosphate hydrolases"/>
    <property type="match status" value="1"/>
</dbReference>
<dbReference type="Proteomes" id="UP000463857">
    <property type="component" value="Chromosome"/>
</dbReference>
<dbReference type="EC" id="5.6.2.4" evidence="13"/>
<evidence type="ECO:0000256" key="11">
    <source>
        <dbReference type="ARBA" id="ARBA00023235"/>
    </source>
</evidence>
<dbReference type="OrthoDB" id="4812256at2"/>
<feature type="domain" description="UvrD-like helicase C-terminal" evidence="18">
    <location>
        <begin position="354"/>
        <end position="662"/>
    </location>
</feature>
<keyword evidence="8 15" id="KW-0067">ATP-binding</keyword>
<dbReference type="Pfam" id="PF13361">
    <property type="entry name" value="UvrD_C"/>
    <property type="match status" value="2"/>
</dbReference>
<keyword evidence="5 15" id="KW-0378">Hydrolase</keyword>
<protein>
    <recommendedName>
        <fullName evidence="13">DNA 3'-5' helicase</fullName>
        <ecNumber evidence="13">5.6.2.4</ecNumber>
    </recommendedName>
</protein>
<keyword evidence="7" id="KW-0269">Exonuclease</keyword>
<dbReference type="CDD" id="cd17932">
    <property type="entry name" value="DEXQc_UvrD"/>
    <property type="match status" value="1"/>
</dbReference>
<keyword evidence="6 15" id="KW-0347">Helicase</keyword>
<sequence length="1076" mass="117519">MSGEVQTLQRISASQIARMLGKPAPTDEQAAVIESPLGPSAIIAGAGSGKTETMAGRVVWLVINRLVDPDKVLGLTFTRKAAGELAERIRERLAAASRALVDVDEQHRLAMLHAEPTVLTYDSYARRIVSEHGLRAGIEPGVTTADQSALWLIADRVVGASSQALDEIGLARPSVVNHVVDLSDELAAHLRSIDELAAELARVRGHLESIESGSGKSISASAWKSLGGITTAEKLIPVLRDFEQAKAERDVMSFGDTMREAHRLVSRFGDIARVERERYDVVLLDEYQDTSAAQADFLRALFRGHPITAVGDPCQAIYGFRGASADTLPAYRREFGDGELVDVSRLQTSFRNDRVILDLANVASEPLRSGGAEVAQLAPGPLAEAGTLEVSWCETIEDECDAVVADIAALHAQGRTSSETIAVLCRSRSYEYRNIIEGLRDAGVPVEVVGLGGLLTTPEIVDLTNMLRVLSDPEASVALVQLLSSARWKIGPRDLMALRKHARTLRHPSQRGGERASDDPIDPDEVDETNIIDALDAIERAPRAAFSEEGHRRLVAFAAELRSLRDAMGESLADLVSLVERRMSLDVETTVRDLRRGLAPRATLDQFIAIASEFSSGSGSDSLTAFLAYVDTAIEVDRGLVVEGVEPREGAVQVLTAHSAKGLEWDRVYLPGLAVDRFPAQVRPSAGWLGGRSQIPYELRGDFGVLPENPLFEVEVPSKVSAAMTAFKEPVRERHLLEERRLFYVAVTRARHVLWLSGSKWTEGKKARQPADFLLEARALLESSGGSVRVWAEPPAGDETNPLSDDPLRRLWPVAVPDAAREAMASAEEAVREQAESGSEPDAALGEHRWSVATDLLIAERQRRQRSPVLDVALPERLSASQLVALAGNPQELALDLRRPVPRGLARAADRGTLFHSWVEHRFGTDSLIDIDELPGFADEDLSLQIDIDDLIHAFERSEWASRMPLETETGFDFVIDGVPLRGRLDAVFAWEGEDADFDVIDWKTGRKPSGDALVAAEVQLAVYRIAWSRLKGVPVDRVRAGFHYVADNYTHRPARLLDESEIISLITDLPTPVGD</sequence>
<comment type="catalytic activity">
    <reaction evidence="14">
        <text>ATP + H2O = ADP + phosphate + H(+)</text>
        <dbReference type="Rhea" id="RHEA:13065"/>
        <dbReference type="ChEBI" id="CHEBI:15377"/>
        <dbReference type="ChEBI" id="CHEBI:15378"/>
        <dbReference type="ChEBI" id="CHEBI:30616"/>
        <dbReference type="ChEBI" id="CHEBI:43474"/>
        <dbReference type="ChEBI" id="CHEBI:456216"/>
        <dbReference type="EC" id="5.6.2.4"/>
    </reaction>
</comment>
<keyword evidence="10" id="KW-0234">DNA repair</keyword>
<proteinExistence type="inferred from homology"/>
<dbReference type="GO" id="GO:0033202">
    <property type="term" value="C:DNA helicase complex"/>
    <property type="evidence" value="ECO:0007669"/>
    <property type="project" value="TreeGrafter"/>
</dbReference>
<feature type="domain" description="UvrD-like helicase ATP-binding" evidence="17">
    <location>
        <begin position="23"/>
        <end position="353"/>
    </location>
</feature>
<dbReference type="GO" id="GO:0004527">
    <property type="term" value="F:exonuclease activity"/>
    <property type="evidence" value="ECO:0007669"/>
    <property type="project" value="UniProtKB-KW"/>
</dbReference>
<dbReference type="InterPro" id="IPR014016">
    <property type="entry name" value="UvrD-like_ATP-bd"/>
</dbReference>
<dbReference type="InterPro" id="IPR011335">
    <property type="entry name" value="Restrct_endonuc-II-like"/>
</dbReference>
<accession>A0A7L4YS21</accession>
<dbReference type="RefSeq" id="WP_159546734.1">
    <property type="nucleotide sequence ID" value="NZ_CP047156.1"/>
</dbReference>
<dbReference type="GO" id="GO:0043138">
    <property type="term" value="F:3'-5' DNA helicase activity"/>
    <property type="evidence" value="ECO:0007669"/>
    <property type="project" value="UniProtKB-EC"/>
</dbReference>
<dbReference type="GO" id="GO:0005524">
    <property type="term" value="F:ATP binding"/>
    <property type="evidence" value="ECO:0007669"/>
    <property type="project" value="UniProtKB-UniRule"/>
</dbReference>
<gene>
    <name evidence="19" type="ORF">EK0264_15740</name>
</gene>
<dbReference type="GO" id="GO:0005829">
    <property type="term" value="C:cytosol"/>
    <property type="evidence" value="ECO:0007669"/>
    <property type="project" value="TreeGrafter"/>
</dbReference>
<evidence type="ECO:0000256" key="12">
    <source>
        <dbReference type="ARBA" id="ARBA00034617"/>
    </source>
</evidence>
<evidence type="ECO:0000256" key="6">
    <source>
        <dbReference type="ARBA" id="ARBA00022806"/>
    </source>
</evidence>
<keyword evidence="9" id="KW-0238">DNA-binding</keyword>
<dbReference type="InterPro" id="IPR027417">
    <property type="entry name" value="P-loop_NTPase"/>
</dbReference>
<evidence type="ECO:0000256" key="15">
    <source>
        <dbReference type="PROSITE-ProRule" id="PRU00560"/>
    </source>
</evidence>
<name>A0A7L4YS21_9ACTN</name>
<dbReference type="InParanoid" id="A0A7L4YS21"/>
<feature type="region of interest" description="Disordered" evidence="16">
    <location>
        <begin position="789"/>
        <end position="808"/>
    </location>
</feature>
<keyword evidence="4" id="KW-0227">DNA damage</keyword>